<proteinExistence type="predicted"/>
<dbReference type="InterPro" id="IPR036396">
    <property type="entry name" value="Cyt_P450_sf"/>
</dbReference>
<keyword evidence="2" id="KW-1185">Reference proteome</keyword>
<dbReference type="GO" id="GO:0020037">
    <property type="term" value="F:heme binding"/>
    <property type="evidence" value="ECO:0007669"/>
    <property type="project" value="InterPro"/>
</dbReference>
<dbReference type="GO" id="GO:0016705">
    <property type="term" value="F:oxidoreductase activity, acting on paired donors, with incorporation or reduction of molecular oxygen"/>
    <property type="evidence" value="ECO:0007669"/>
    <property type="project" value="InterPro"/>
</dbReference>
<accession>A0A7J9IF69</accession>
<evidence type="ECO:0000313" key="1">
    <source>
        <dbReference type="EMBL" id="MBA0820760.1"/>
    </source>
</evidence>
<organism evidence="1 2">
    <name type="scientific">Gossypium harknessii</name>
    <dbReference type="NCBI Taxonomy" id="34285"/>
    <lineage>
        <taxon>Eukaryota</taxon>
        <taxon>Viridiplantae</taxon>
        <taxon>Streptophyta</taxon>
        <taxon>Embryophyta</taxon>
        <taxon>Tracheophyta</taxon>
        <taxon>Spermatophyta</taxon>
        <taxon>Magnoliopsida</taxon>
        <taxon>eudicotyledons</taxon>
        <taxon>Gunneridae</taxon>
        <taxon>Pentapetalae</taxon>
        <taxon>rosids</taxon>
        <taxon>malvids</taxon>
        <taxon>Malvales</taxon>
        <taxon>Malvaceae</taxon>
        <taxon>Malvoideae</taxon>
        <taxon>Gossypium</taxon>
    </lineage>
</organism>
<dbReference type="SUPFAM" id="SSF48264">
    <property type="entry name" value="Cytochrome P450"/>
    <property type="match status" value="1"/>
</dbReference>
<reference evidence="1 2" key="1">
    <citation type="journal article" date="2019" name="Genome Biol. Evol.">
        <title>Insights into the evolution of the New World diploid cottons (Gossypium, subgenus Houzingenia) based on genome sequencing.</title>
        <authorList>
            <person name="Grover C.E."/>
            <person name="Arick M.A. 2nd"/>
            <person name="Thrash A."/>
            <person name="Conover J.L."/>
            <person name="Sanders W.S."/>
            <person name="Peterson D.G."/>
            <person name="Frelichowski J.E."/>
            <person name="Scheffler J.A."/>
            <person name="Scheffler B.E."/>
            <person name="Wendel J.F."/>
        </authorList>
    </citation>
    <scope>NUCLEOTIDE SEQUENCE [LARGE SCALE GENOMIC DNA]</scope>
    <source>
        <strain evidence="1">0</strain>
        <tissue evidence="1">Leaf</tissue>
    </source>
</reference>
<dbReference type="AlphaFoldDB" id="A0A7J9IF69"/>
<gene>
    <name evidence="1" type="ORF">Gohar_019534</name>
</gene>
<protein>
    <submittedName>
        <fullName evidence="1">Uncharacterized protein</fullName>
    </submittedName>
</protein>
<dbReference type="GO" id="GO:0004497">
    <property type="term" value="F:monooxygenase activity"/>
    <property type="evidence" value="ECO:0007669"/>
    <property type="project" value="InterPro"/>
</dbReference>
<dbReference type="OrthoDB" id="938953at2759"/>
<comment type="caution">
    <text evidence="1">The sequence shown here is derived from an EMBL/GenBank/DDBJ whole genome shotgun (WGS) entry which is preliminary data.</text>
</comment>
<evidence type="ECO:0000313" key="2">
    <source>
        <dbReference type="Proteomes" id="UP000593560"/>
    </source>
</evidence>
<name>A0A7J9IF69_9ROSI</name>
<dbReference type="EMBL" id="JABFAD010351550">
    <property type="protein sequence ID" value="MBA0820760.1"/>
    <property type="molecule type" value="Genomic_DNA"/>
</dbReference>
<dbReference type="Proteomes" id="UP000593560">
    <property type="component" value="Unassembled WGS sequence"/>
</dbReference>
<sequence>MVMKSPKEPGCLSMYGVLAGIPINGKTHLIVQIREWRQGKKQFLDVRGQHFSLLPFGSARRSCPGASLAVQVVPNCPCHNDTMF</sequence>
<dbReference type="GO" id="GO:0005506">
    <property type="term" value="F:iron ion binding"/>
    <property type="evidence" value="ECO:0007669"/>
    <property type="project" value="InterPro"/>
</dbReference>